<evidence type="ECO:0000313" key="2">
    <source>
        <dbReference type="EMBL" id="QYR52570.1"/>
    </source>
</evidence>
<proteinExistence type="predicted"/>
<dbReference type="Proteomes" id="UP000824755">
    <property type="component" value="Chromosome"/>
</dbReference>
<dbReference type="EMBL" id="CP080544">
    <property type="protein sequence ID" value="QYR52570.1"/>
    <property type="molecule type" value="Genomic_DNA"/>
</dbReference>
<evidence type="ECO:0000313" key="3">
    <source>
        <dbReference type="Proteomes" id="UP000824755"/>
    </source>
</evidence>
<reference evidence="2 3" key="1">
    <citation type="submission" date="2021-08" db="EMBL/GenBank/DDBJ databases">
        <title>Lysobacter sp. strain CJ11 Genome sequencing and assembly.</title>
        <authorList>
            <person name="Kim I."/>
        </authorList>
    </citation>
    <scope>NUCLEOTIDE SEQUENCE [LARGE SCALE GENOMIC DNA]</scope>
    <source>
        <strain evidence="2 3">CJ11</strain>
    </source>
</reference>
<keyword evidence="3" id="KW-1185">Reference proteome</keyword>
<dbReference type="InterPro" id="IPR001584">
    <property type="entry name" value="Integrase_cat-core"/>
</dbReference>
<evidence type="ECO:0000259" key="1">
    <source>
        <dbReference type="Pfam" id="PF13333"/>
    </source>
</evidence>
<organism evidence="2 3">
    <name type="scientific">Lysobacter soyae</name>
    <dbReference type="NCBI Taxonomy" id="2764185"/>
    <lineage>
        <taxon>Bacteria</taxon>
        <taxon>Pseudomonadati</taxon>
        <taxon>Pseudomonadota</taxon>
        <taxon>Gammaproteobacteria</taxon>
        <taxon>Lysobacterales</taxon>
        <taxon>Lysobacteraceae</taxon>
        <taxon>Lysobacter</taxon>
    </lineage>
</organism>
<sequence>MTTLAESFFGASKKELMKGRIYRRREIARQDVFDCIEIFHNPIRRLGSADGLSPVEFERRYSKSGTRVSRKNWSVQ</sequence>
<feature type="domain" description="Integrase catalytic" evidence="1">
    <location>
        <begin position="6"/>
        <end position="59"/>
    </location>
</feature>
<name>A0ABX8WLQ6_9GAMM</name>
<accession>A0ABX8WLQ6</accession>
<dbReference type="Pfam" id="PF13333">
    <property type="entry name" value="rve_2"/>
    <property type="match status" value="1"/>
</dbReference>
<protein>
    <submittedName>
        <fullName evidence="2">IS3 family transposase</fullName>
    </submittedName>
</protein>
<gene>
    <name evidence="2" type="ORF">H8L67_08215</name>
</gene>